<dbReference type="MGI" id="MGI:1920660">
    <property type="gene designation" value="1700065D16Rik"/>
</dbReference>
<reference evidence="1" key="8">
    <citation type="journal article" date="2005" name="Science">
        <title>Antisense Transcription in the Mammalian Transcriptome.</title>
        <authorList>
            <consortium name="RIKEN Genome Exploration Research Group and Genome Science Group (Genome Network Project Core Group) and the FANTOM Consortium"/>
        </authorList>
    </citation>
    <scope>NUCLEOTIDE SEQUENCE</scope>
    <source>
        <strain evidence="1">C57BL/6J</strain>
        <tissue evidence="1">Testis</tissue>
    </source>
</reference>
<evidence type="ECO:0000313" key="1">
    <source>
        <dbReference type="EMBL" id="BAC26792.1"/>
    </source>
</evidence>
<feature type="non-terminal residue" evidence="1">
    <location>
        <position position="1"/>
    </location>
</feature>
<protein>
    <submittedName>
        <fullName evidence="1">Uncharacterized protein</fullName>
    </submittedName>
</protein>
<accession>Q8CDG0</accession>
<reference evidence="1" key="4">
    <citation type="journal article" date="2001" name="Nature">
        <title>Functional annotation of a full-length mouse cDNA collection.</title>
        <authorList>
            <consortium name="The RIKEN Genome Exploration Research Group Phase II Team and the FANTOM Consortium"/>
        </authorList>
    </citation>
    <scope>NUCLEOTIDE SEQUENCE</scope>
    <source>
        <strain evidence="1">C57BL/6J</strain>
        <tissue evidence="1">Testis</tissue>
    </source>
</reference>
<dbReference type="AlphaFoldDB" id="Q8CDG0"/>
<name>Q8CDG0_MOUSE</name>
<sequence>LHRRRLWRSPAPAAAVLRAARCHHGRPRAGAGVHDPRPAGVGQVGPRVVASFESPGLLGPRRGLWPPFPPSQWQLAGAPWRPTCRGDRGSRGSARGEPVHASCFPLGLEKGLFWPSYHTRLLPENFPRVLVLWSLLTESIG</sequence>
<reference evidence="1" key="7">
    <citation type="journal article" date="2005" name="Science">
        <title>The Transcriptional Landscape of the Mammalian Genome.</title>
        <authorList>
            <consortium name="The FANTOM Consortium"/>
            <consortium name="Riken Genome Exploration Research Group and Genome Science Group (Genome Network Project Core Group)"/>
        </authorList>
    </citation>
    <scope>NUCLEOTIDE SEQUENCE</scope>
    <source>
        <strain evidence="1">C57BL/6J</strain>
        <tissue evidence="1">Testis</tissue>
    </source>
</reference>
<proteinExistence type="evidence at transcript level"/>
<gene>
    <name evidence="2" type="primary">1700065D16Rik</name>
</gene>
<dbReference type="EMBL" id="AK030118">
    <property type="protein sequence ID" value="BAC26792.1"/>
    <property type="molecule type" value="mRNA"/>
</dbReference>
<reference evidence="1" key="2">
    <citation type="journal article" date="2000" name="Genome Res.">
        <title>Normalization and subtraction of cap-trapper-selected cDNAs to prepare full-length cDNA libraries for rapid discovery of new genes.</title>
        <authorList>
            <person name="Carninci P."/>
            <person name="Shibata Y."/>
            <person name="Hayatsu N."/>
            <person name="Sugahara Y."/>
            <person name="Shibata K."/>
            <person name="Itoh M."/>
            <person name="Konno H."/>
            <person name="Okazaki Y."/>
            <person name="Muramatsu M."/>
            <person name="Hayashizaki Y."/>
        </authorList>
    </citation>
    <scope>NUCLEOTIDE SEQUENCE</scope>
    <source>
        <strain evidence="1">C57BL/6J</strain>
        <tissue evidence="1">Testis</tissue>
    </source>
</reference>
<reference evidence="1" key="1">
    <citation type="journal article" date="1999" name="Methods Enzymol.">
        <title>High-efficiency full-length cDNA cloning.</title>
        <authorList>
            <person name="Carninci P."/>
            <person name="Hayashizaki Y."/>
        </authorList>
    </citation>
    <scope>NUCLEOTIDE SEQUENCE</scope>
    <source>
        <strain evidence="1">C57BL/6J</strain>
        <tissue evidence="1">Testis</tissue>
    </source>
</reference>
<evidence type="ECO:0000313" key="2">
    <source>
        <dbReference type="MGI" id="MGI:1920660"/>
    </source>
</evidence>
<organism evidence="1">
    <name type="scientific">Mus musculus</name>
    <name type="common">Mouse</name>
    <dbReference type="NCBI Taxonomy" id="10090"/>
    <lineage>
        <taxon>Eukaryota</taxon>
        <taxon>Metazoa</taxon>
        <taxon>Chordata</taxon>
        <taxon>Craniata</taxon>
        <taxon>Vertebrata</taxon>
        <taxon>Euteleostomi</taxon>
        <taxon>Mammalia</taxon>
        <taxon>Eutheria</taxon>
        <taxon>Euarchontoglires</taxon>
        <taxon>Glires</taxon>
        <taxon>Rodentia</taxon>
        <taxon>Myomorpha</taxon>
        <taxon>Muroidea</taxon>
        <taxon>Muridae</taxon>
        <taxon>Murinae</taxon>
        <taxon>Mus</taxon>
        <taxon>Mus</taxon>
    </lineage>
</organism>
<dbReference type="AGR" id="MGI:1920660"/>
<reference evidence="1" key="6">
    <citation type="journal article" date="2002" name="Nature">
        <title>Analysis of the mouse transcriptome based on functional annotation of 60,770 full-length cDNAs.</title>
        <authorList>
            <consortium name="The FANTOM Consortium and the RIKEN Genome Exploration Research Group Phase I and II Team"/>
        </authorList>
    </citation>
    <scope>NUCLEOTIDE SEQUENCE</scope>
    <source>
        <strain evidence="1">C57BL/6J</strain>
        <tissue evidence="1">Testis</tissue>
    </source>
</reference>
<reference evidence="1" key="5">
    <citation type="submission" date="2001-07" db="EMBL/GenBank/DDBJ databases">
        <authorList>
            <person name="Adachi J."/>
            <person name="Aizawa K."/>
            <person name="Akimura T."/>
            <person name="Arakawa T."/>
            <person name="Bono H."/>
            <person name="Carninci P."/>
            <person name="Fukuda S."/>
            <person name="Furuno M."/>
            <person name="Hanagaki T."/>
            <person name="Hara A."/>
            <person name="Hashizume W."/>
            <person name="Hayashida K."/>
            <person name="Hayatsu N."/>
            <person name="Hiramoto K."/>
            <person name="Hiraoka T."/>
            <person name="Hirozane T."/>
            <person name="Hori F."/>
            <person name="Imotani K."/>
            <person name="Ishii Y."/>
            <person name="Itoh M."/>
            <person name="Kagawa I."/>
            <person name="Kasukawa T."/>
            <person name="Katoh H."/>
            <person name="Kawai J."/>
            <person name="Kojima Y."/>
            <person name="Kondo S."/>
            <person name="Konno H."/>
            <person name="Kouda M."/>
            <person name="Koya S."/>
            <person name="Kurihara C."/>
            <person name="Matsuyama T."/>
            <person name="Miyazaki A."/>
            <person name="Murata M."/>
            <person name="Nakamura M."/>
            <person name="Nishi K."/>
            <person name="Nomura K."/>
            <person name="Numazaki R."/>
            <person name="Ohno M."/>
            <person name="Ohsato N."/>
            <person name="Okazaki Y."/>
            <person name="Saito R."/>
            <person name="Saitoh H."/>
            <person name="Sakai C."/>
            <person name="Sakai K."/>
            <person name="Sakazume N."/>
            <person name="Sano H."/>
            <person name="Sasaki D."/>
            <person name="Shibata K."/>
            <person name="Shinagawa A."/>
            <person name="Shiraki T."/>
            <person name="Sogabe Y."/>
            <person name="Tagami M."/>
            <person name="Tagawa A."/>
            <person name="Takahashi F."/>
            <person name="Takaku-Akahira S."/>
            <person name="Takeda Y."/>
            <person name="Tanaka T."/>
            <person name="Tomaru A."/>
            <person name="Toya T."/>
            <person name="Yasunishi A."/>
            <person name="Muramatsu M."/>
            <person name="Hayashizaki Y."/>
        </authorList>
    </citation>
    <scope>NUCLEOTIDE SEQUENCE</scope>
    <source>
        <strain evidence="1">C57BL/6J</strain>
        <tissue evidence="1">Testis</tissue>
    </source>
</reference>
<reference evidence="1" key="3">
    <citation type="journal article" date="2000" name="Genome Res.">
        <title>RIKEN integrated sequence analysis (RISA) system--384-format sequencing pipeline with 384 multicapillary sequencer.</title>
        <authorList>
            <person name="Shibata K."/>
            <person name="Itoh M."/>
            <person name="Aizawa K."/>
            <person name="Nagaoka S."/>
            <person name="Sasaki N."/>
            <person name="Carninci P."/>
            <person name="Konno H."/>
            <person name="Akiyama J."/>
            <person name="Nishi K."/>
            <person name="Kitsunai T."/>
            <person name="Tashiro H."/>
            <person name="Itoh M."/>
            <person name="Sumi N."/>
            <person name="Ishii Y."/>
            <person name="Nakamura S."/>
            <person name="Hazama M."/>
            <person name="Nishine T."/>
            <person name="Harada A."/>
            <person name="Yamamoto R."/>
            <person name="Matsumoto H."/>
            <person name="Sakaguchi S."/>
            <person name="Ikegami T."/>
            <person name="Kashiwagi K."/>
            <person name="Fujiwake S."/>
            <person name="Inoue K."/>
            <person name="Togawa Y."/>
            <person name="Izawa M."/>
            <person name="Ohara E."/>
            <person name="Watahiki M."/>
            <person name="Yoneda Y."/>
            <person name="Ishikawa T."/>
            <person name="Ozawa K."/>
            <person name="Tanaka T."/>
            <person name="Matsuura S."/>
            <person name="Kawai J."/>
            <person name="Okazaki Y."/>
            <person name="Muramatsu M."/>
            <person name="Inoue Y."/>
            <person name="Kira A."/>
            <person name="Hayashizaki Y."/>
        </authorList>
    </citation>
    <scope>NUCLEOTIDE SEQUENCE</scope>
    <source>
        <strain evidence="1">C57BL/6J</strain>
        <tissue evidence="1">Testis</tissue>
    </source>
</reference>